<dbReference type="EMBL" id="DVNK01000006">
    <property type="protein sequence ID" value="HIU45794.1"/>
    <property type="molecule type" value="Genomic_DNA"/>
</dbReference>
<gene>
    <name evidence="1" type="ORF">IAC59_00870</name>
</gene>
<evidence type="ECO:0000313" key="1">
    <source>
        <dbReference type="EMBL" id="HIU45794.1"/>
    </source>
</evidence>
<sequence>MARYYYKRYSAKPQYSKDNQTSSMYYNYDRLPLGDVYMCNITNPALETSMIQESLLCDVDTGYYAASSAQHIS</sequence>
<feature type="non-terminal residue" evidence="1">
    <location>
        <position position="73"/>
    </location>
</feature>
<dbReference type="AlphaFoldDB" id="A0A9D1LPR3"/>
<reference evidence="1" key="1">
    <citation type="submission" date="2020-10" db="EMBL/GenBank/DDBJ databases">
        <authorList>
            <person name="Gilroy R."/>
        </authorList>
    </citation>
    <scope>NUCLEOTIDE SEQUENCE</scope>
    <source>
        <strain evidence="1">ChiSxjej2B14-8506</strain>
    </source>
</reference>
<proteinExistence type="predicted"/>
<evidence type="ECO:0000313" key="2">
    <source>
        <dbReference type="Proteomes" id="UP000824123"/>
    </source>
</evidence>
<comment type="caution">
    <text evidence="1">The sequence shown here is derived from an EMBL/GenBank/DDBJ whole genome shotgun (WGS) entry which is preliminary data.</text>
</comment>
<reference evidence="1" key="2">
    <citation type="journal article" date="2021" name="PeerJ">
        <title>Extensive microbial diversity within the chicken gut microbiome revealed by metagenomics and culture.</title>
        <authorList>
            <person name="Gilroy R."/>
            <person name="Ravi A."/>
            <person name="Getino M."/>
            <person name="Pursley I."/>
            <person name="Horton D.L."/>
            <person name="Alikhan N.F."/>
            <person name="Baker D."/>
            <person name="Gharbi K."/>
            <person name="Hall N."/>
            <person name="Watson M."/>
            <person name="Adriaenssens E.M."/>
            <person name="Foster-Nyarko E."/>
            <person name="Jarju S."/>
            <person name="Secka A."/>
            <person name="Antonio M."/>
            <person name="Oren A."/>
            <person name="Chaudhuri R.R."/>
            <person name="La Ragione R."/>
            <person name="Hildebrand F."/>
            <person name="Pallen M.J."/>
        </authorList>
    </citation>
    <scope>NUCLEOTIDE SEQUENCE</scope>
    <source>
        <strain evidence="1">ChiSxjej2B14-8506</strain>
    </source>
</reference>
<protein>
    <submittedName>
        <fullName evidence="1">Uncharacterized protein</fullName>
    </submittedName>
</protein>
<dbReference type="Proteomes" id="UP000824123">
    <property type="component" value="Unassembled WGS sequence"/>
</dbReference>
<organism evidence="1 2">
    <name type="scientific">Candidatus Fimadaptatus faecigallinarum</name>
    <dbReference type="NCBI Taxonomy" id="2840814"/>
    <lineage>
        <taxon>Bacteria</taxon>
        <taxon>Bacillati</taxon>
        <taxon>Bacillota</taxon>
        <taxon>Clostridia</taxon>
        <taxon>Eubacteriales</taxon>
        <taxon>Candidatus Fimadaptatus</taxon>
    </lineage>
</organism>
<accession>A0A9D1LPR3</accession>
<name>A0A9D1LPR3_9FIRM</name>